<dbReference type="SUPFAM" id="SSF51735">
    <property type="entry name" value="NAD(P)-binding Rossmann-fold domains"/>
    <property type="match status" value="1"/>
</dbReference>
<proteinExistence type="predicted"/>
<sequence length="217" mass="22683">MQPSDAVLALTLVLRPLPSPLVAVPALLTVSAMSLVWWPKHAPPCGDHGDHWCGRRDVHARLAGPSGHPRRPIDLRPHDRRAHAHHADRALVRRTAGSPGGRSGRISEALLGLQITQPPPSGLDAVALTLFWSIGTAGAVGPGAYLRTLDRHRVEAVTPPAFADLPAGFKERIAAQVPIGRLGEGAETATAALFLACADSSFVTGIGLPVDGGIGQV</sequence>
<feature type="region of interest" description="Disordered" evidence="1">
    <location>
        <begin position="61"/>
        <end position="103"/>
    </location>
</feature>
<name>A0ABV5NHH3_9ACTN</name>
<protein>
    <submittedName>
        <fullName evidence="2">SDR family oxidoreductase</fullName>
    </submittedName>
</protein>
<accession>A0ABV5NHH3</accession>
<dbReference type="RefSeq" id="WP_379482953.1">
    <property type="nucleotide sequence ID" value="NZ_JBHMCF010000008.1"/>
</dbReference>
<evidence type="ECO:0000256" key="1">
    <source>
        <dbReference type="SAM" id="MobiDB-lite"/>
    </source>
</evidence>
<gene>
    <name evidence="2" type="ORF">ACFFR3_09555</name>
</gene>
<dbReference type="EMBL" id="JBHMCF010000008">
    <property type="protein sequence ID" value="MFB9469751.1"/>
    <property type="molecule type" value="Genomic_DNA"/>
</dbReference>
<reference evidence="2 3" key="1">
    <citation type="submission" date="2024-09" db="EMBL/GenBank/DDBJ databases">
        <authorList>
            <person name="Sun Q."/>
            <person name="Mori K."/>
        </authorList>
    </citation>
    <scope>NUCLEOTIDE SEQUENCE [LARGE SCALE GENOMIC DNA]</scope>
    <source>
        <strain evidence="2 3">JCM 3324</strain>
    </source>
</reference>
<dbReference type="InterPro" id="IPR002347">
    <property type="entry name" value="SDR_fam"/>
</dbReference>
<dbReference type="Gene3D" id="3.40.50.720">
    <property type="entry name" value="NAD(P)-binding Rossmann-like Domain"/>
    <property type="match status" value="1"/>
</dbReference>
<dbReference type="InterPro" id="IPR036291">
    <property type="entry name" value="NAD(P)-bd_dom_sf"/>
</dbReference>
<keyword evidence="3" id="KW-1185">Reference proteome</keyword>
<evidence type="ECO:0000313" key="2">
    <source>
        <dbReference type="EMBL" id="MFB9469751.1"/>
    </source>
</evidence>
<evidence type="ECO:0000313" key="3">
    <source>
        <dbReference type="Proteomes" id="UP001589568"/>
    </source>
</evidence>
<organism evidence="2 3">
    <name type="scientific">Nonomuraea salmonea</name>
    <dbReference type="NCBI Taxonomy" id="46181"/>
    <lineage>
        <taxon>Bacteria</taxon>
        <taxon>Bacillati</taxon>
        <taxon>Actinomycetota</taxon>
        <taxon>Actinomycetes</taxon>
        <taxon>Streptosporangiales</taxon>
        <taxon>Streptosporangiaceae</taxon>
        <taxon>Nonomuraea</taxon>
    </lineage>
</organism>
<dbReference type="Pfam" id="PF13561">
    <property type="entry name" value="adh_short_C2"/>
    <property type="match status" value="1"/>
</dbReference>
<dbReference type="Proteomes" id="UP001589568">
    <property type="component" value="Unassembled WGS sequence"/>
</dbReference>
<comment type="caution">
    <text evidence="2">The sequence shown here is derived from an EMBL/GenBank/DDBJ whole genome shotgun (WGS) entry which is preliminary data.</text>
</comment>